<keyword evidence="1" id="KW-1185">Reference proteome</keyword>
<gene>
    <name evidence="2" type="primary">LOC142170220</name>
</gene>
<reference evidence="2" key="2">
    <citation type="submission" date="2025-08" db="UniProtKB">
        <authorList>
            <consortium name="RefSeq"/>
        </authorList>
    </citation>
    <scope>IDENTIFICATION</scope>
    <source>
        <tissue evidence="2">Leaf</tissue>
    </source>
</reference>
<evidence type="ECO:0000313" key="2">
    <source>
        <dbReference type="RefSeq" id="XP_075088169.1"/>
    </source>
</evidence>
<dbReference type="RefSeq" id="XP_075088169.1">
    <property type="nucleotide sequence ID" value="XM_075232068.1"/>
</dbReference>
<organism evidence="1 2">
    <name type="scientific">Nicotiana tabacum</name>
    <name type="common">Common tobacco</name>
    <dbReference type="NCBI Taxonomy" id="4097"/>
    <lineage>
        <taxon>Eukaryota</taxon>
        <taxon>Viridiplantae</taxon>
        <taxon>Streptophyta</taxon>
        <taxon>Embryophyta</taxon>
        <taxon>Tracheophyta</taxon>
        <taxon>Spermatophyta</taxon>
        <taxon>Magnoliopsida</taxon>
        <taxon>eudicotyledons</taxon>
        <taxon>Gunneridae</taxon>
        <taxon>Pentapetalae</taxon>
        <taxon>asterids</taxon>
        <taxon>lamiids</taxon>
        <taxon>Solanales</taxon>
        <taxon>Solanaceae</taxon>
        <taxon>Nicotianoideae</taxon>
        <taxon>Nicotianeae</taxon>
        <taxon>Nicotiana</taxon>
    </lineage>
</organism>
<accession>A0AC58STA3</accession>
<reference evidence="1" key="1">
    <citation type="journal article" date="2014" name="Nat. Commun.">
        <title>The tobacco genome sequence and its comparison with those of tomato and potato.</title>
        <authorList>
            <person name="Sierro N."/>
            <person name="Battey J.N."/>
            <person name="Ouadi S."/>
            <person name="Bakaher N."/>
            <person name="Bovet L."/>
            <person name="Willig A."/>
            <person name="Goepfert S."/>
            <person name="Peitsch M.C."/>
            <person name="Ivanov N.V."/>
        </authorList>
    </citation>
    <scope>NUCLEOTIDE SEQUENCE [LARGE SCALE GENOMIC DNA]</scope>
</reference>
<evidence type="ECO:0000313" key="1">
    <source>
        <dbReference type="Proteomes" id="UP000790787"/>
    </source>
</evidence>
<sequence>MRSGVPYLFPVLEFTDSSPTYNSSQQLSSNTISHITQSPPLTPVSDDPSATCSNPISQYVAYDQFSPAYLASLATYYAIIEPNSFSKASADPKWVEATQAEISALEENNIWSIIDLLPDKVLIGCKGIFKVKYKSNGKIDVHNAFLQGEMVEEVYMPHSIWLFKPGGVSESVQITQVLRKYALELVYELGLAGGKPVCTPLEFNHKLSSVEFDQEVSKNASEDILLEDKGIYQRLIGRLLYLTMARPDIAFVVHLLSQYMHAPKLSHMEAAKRVVRYVKSTPGLGLFMPTGSCNQLVAYYDSDWGARVESRRSVSGYVVKLVVH</sequence>
<dbReference type="Proteomes" id="UP000790787">
    <property type="component" value="Chromosome 16"/>
</dbReference>
<proteinExistence type="predicted"/>
<protein>
    <submittedName>
        <fullName evidence="2">Uncharacterized protein LOC142170220</fullName>
    </submittedName>
</protein>
<name>A0AC58STA3_TOBAC</name>